<organism evidence="1">
    <name type="scientific">viral metagenome</name>
    <dbReference type="NCBI Taxonomy" id="1070528"/>
    <lineage>
        <taxon>unclassified sequences</taxon>
        <taxon>metagenomes</taxon>
        <taxon>organismal metagenomes</taxon>
    </lineage>
</organism>
<name>A0A6C0EF18_9ZZZZ</name>
<dbReference type="AlphaFoldDB" id="A0A6C0EF18"/>
<reference evidence="1" key="1">
    <citation type="journal article" date="2020" name="Nature">
        <title>Giant virus diversity and host interactions through global metagenomics.</title>
        <authorList>
            <person name="Schulz F."/>
            <person name="Roux S."/>
            <person name="Paez-Espino D."/>
            <person name="Jungbluth S."/>
            <person name="Walsh D.A."/>
            <person name="Denef V.J."/>
            <person name="McMahon K.D."/>
            <person name="Konstantinidis K.T."/>
            <person name="Eloe-Fadrosh E.A."/>
            <person name="Kyrpides N.C."/>
            <person name="Woyke T."/>
        </authorList>
    </citation>
    <scope>NUCLEOTIDE SEQUENCE</scope>
    <source>
        <strain evidence="1">GVMAG-M-3300023179-2</strain>
    </source>
</reference>
<sequence>MHNKKSRSLTMASNCKKKQIKNIMVLQQEMVNNNIDQKLIDEFINDQYEIINNEYNLKVEKYNNKILSNLEINKSNKEKIKNRNKEISNLIKNKIILDKNGIDKEYINNYIINQYQNINNKYKDIISDTDDLYNIEFID</sequence>
<proteinExistence type="predicted"/>
<accession>A0A6C0EF18</accession>
<dbReference type="EMBL" id="MN739814">
    <property type="protein sequence ID" value="QHT27181.1"/>
    <property type="molecule type" value="Genomic_DNA"/>
</dbReference>
<protein>
    <submittedName>
        <fullName evidence="1">Uncharacterized protein</fullName>
    </submittedName>
</protein>
<evidence type="ECO:0000313" key="1">
    <source>
        <dbReference type="EMBL" id="QHT27181.1"/>
    </source>
</evidence>